<dbReference type="Proteomes" id="UP000000642">
    <property type="component" value="Chromosome"/>
</dbReference>
<evidence type="ECO:0000259" key="2">
    <source>
        <dbReference type="PROSITE" id="PS51208"/>
    </source>
</evidence>
<feature type="region of interest" description="Disordered" evidence="1">
    <location>
        <begin position="214"/>
        <end position="241"/>
    </location>
</feature>
<dbReference type="InterPro" id="IPR006315">
    <property type="entry name" value="OM_autotransptr_brl_dom"/>
</dbReference>
<dbReference type="NCBIfam" id="TIGR01414">
    <property type="entry name" value="autotrans_barl"/>
    <property type="match status" value="1"/>
</dbReference>
<evidence type="ECO:0000313" key="4">
    <source>
        <dbReference type="Proteomes" id="UP000000642"/>
    </source>
</evidence>
<feature type="compositionally biased region" description="Polar residues" evidence="1">
    <location>
        <begin position="214"/>
        <end position="227"/>
    </location>
</feature>
<reference evidence="3 4" key="1">
    <citation type="journal article" date="2006" name="PLoS Genet.">
        <title>The complete genome sequence and comparative genome analysis of the high pathogenicity Yersinia enterocolitica strain 8081.</title>
        <authorList>
            <person name="Thomson N.R."/>
            <person name="Howard S."/>
            <person name="Wren B.W."/>
            <person name="Holden M.T.G."/>
            <person name="Crossman L."/>
            <person name="Challis G.L."/>
            <person name="Churcher C."/>
            <person name="Mungall K."/>
            <person name="Brooks K."/>
            <person name="Chillingworth T."/>
            <person name="Feltwell T."/>
            <person name="Abdellah Z."/>
            <person name="Hauser H."/>
            <person name="Jagels K."/>
            <person name="Maddison M."/>
            <person name="Moule S."/>
            <person name="Sanders M."/>
            <person name="Whitehead S."/>
            <person name="Quail M.A."/>
            <person name="Dougan G."/>
            <person name="Parkhill J."/>
            <person name="Prentice M.B."/>
        </authorList>
    </citation>
    <scope>NUCLEOTIDE SEQUENCE [LARGE SCALE GENOMIC DNA]</scope>
    <source>
        <strain evidence="4">NCTC 13174 / 8081</strain>
    </source>
</reference>
<dbReference type="PANTHER" id="PTHR12338">
    <property type="entry name" value="AUTOTRANSPORTER"/>
    <property type="match status" value="1"/>
</dbReference>
<dbReference type="InterPro" id="IPR036709">
    <property type="entry name" value="Autotransporte_beta_dom_sf"/>
</dbReference>
<dbReference type="Pfam" id="PF03797">
    <property type="entry name" value="Autotransporter"/>
    <property type="match status" value="1"/>
</dbReference>
<dbReference type="GO" id="GO:0019867">
    <property type="term" value="C:outer membrane"/>
    <property type="evidence" value="ECO:0007669"/>
    <property type="project" value="InterPro"/>
</dbReference>
<dbReference type="Gene3D" id="2.40.128.130">
    <property type="entry name" value="Autotransporter beta-domain"/>
    <property type="match status" value="1"/>
</dbReference>
<name>A1JR12_YERE8</name>
<dbReference type="SMART" id="SM00869">
    <property type="entry name" value="Autotransporter"/>
    <property type="match status" value="1"/>
</dbReference>
<evidence type="ECO:0000256" key="1">
    <source>
        <dbReference type="SAM" id="MobiDB-lite"/>
    </source>
</evidence>
<dbReference type="OrthoDB" id="6462569at2"/>
<dbReference type="SUPFAM" id="SSF103515">
    <property type="entry name" value="Autotransporter"/>
    <property type="match status" value="1"/>
</dbReference>
<dbReference type="InterPro" id="IPR005546">
    <property type="entry name" value="Autotransporte_beta"/>
</dbReference>
<dbReference type="PANTHER" id="PTHR12338:SF5">
    <property type="entry name" value="ANTIGEN 43-RELATED"/>
    <property type="match status" value="1"/>
</dbReference>
<dbReference type="HOGENOM" id="CLU_020584_0_0_6"/>
<protein>
    <recommendedName>
        <fullName evidence="2">Autotransporter domain-containing protein</fullName>
    </recommendedName>
</protein>
<feature type="domain" description="Autotransporter" evidence="2">
    <location>
        <begin position="350"/>
        <end position="635"/>
    </location>
</feature>
<accession>A1JR12</accession>
<feature type="compositionally biased region" description="Basic and acidic residues" evidence="1">
    <location>
        <begin position="229"/>
        <end position="239"/>
    </location>
</feature>
<gene>
    <name evidence="3" type="ordered locus">YE3700</name>
</gene>
<dbReference type="PATRIC" id="fig|393305.7.peg.3940"/>
<evidence type="ECO:0000313" key="3">
    <source>
        <dbReference type="EMBL" id="CAL13727.1"/>
    </source>
</evidence>
<dbReference type="EMBL" id="AM286415">
    <property type="protein sequence ID" value="CAL13727.1"/>
    <property type="molecule type" value="Genomic_DNA"/>
</dbReference>
<dbReference type="KEGG" id="yen:YE3700"/>
<dbReference type="AlphaFoldDB" id="A1JR12"/>
<proteinExistence type="predicted"/>
<dbReference type="PROSITE" id="PS51208">
    <property type="entry name" value="AUTOTRANSPORTER"/>
    <property type="match status" value="1"/>
</dbReference>
<dbReference type="InterPro" id="IPR050909">
    <property type="entry name" value="Bact_Autotransporter_VF"/>
</dbReference>
<dbReference type="eggNOG" id="COG3468">
    <property type="taxonomic scope" value="Bacteria"/>
</dbReference>
<organism evidence="3 4">
    <name type="scientific">Yersinia enterocolitica serotype O:8 / biotype 1B (strain NCTC 13174 / 8081)</name>
    <dbReference type="NCBI Taxonomy" id="393305"/>
    <lineage>
        <taxon>Bacteria</taxon>
        <taxon>Pseudomonadati</taxon>
        <taxon>Pseudomonadota</taxon>
        <taxon>Gammaproteobacteria</taxon>
        <taxon>Enterobacterales</taxon>
        <taxon>Yersiniaceae</taxon>
        <taxon>Yersinia</taxon>
    </lineage>
</organism>
<sequence>MYMSNITHPDGHKETLQSFESHLSSHRITPCAKAISALLLVLGSTGAWANNYNQPKLTQEQQSQLQAMQQRQLQAILWERERQSTLRDLQSQAARQAQYLDSPAHKNGISEIDTVRNLAIIIPELFIELPESINIITKHTELPESINIITKHTNATSQVIHEVISAVSPSEITALALATIIAVQAKAEAEKEILRRKQSTKDNVSSIANMVNKLLSNKTSTQDTPTQKNDNKDNKKVDNDSLSTEVDNALAEVGNLGQIIVSNPISNLLFAAEPEATETAQKALSSPESAVPAQVPKAAPKAVSKPPLNISHNPQAGSYLANQMAAQQMFITDNLQHRQRETRYIDPITGKEKVSSMWLNTTGAKSRFNSGNGQLQTKSHRYAIQLGGTLNEWSSGGDDKGILGITAGLGKSTSHSHSTSSQHKSDGSVNGYNLGLYSIWYADNQTQLGPYIDLLAQYGWFHNQVKAPAGITGANYKSYVFTTALESGYKFQLLEKADARLFIQPKAKVSWQRMSGVQDKGSAGAQVILEENNVVATQLGMRTSLELDIDTLSSNRTLQLSPSFEANWIHNGNNKGVWLESTNITPQGNNNIADLKLGIEANIDSNLQLWTHLGHQFGGHNYSDTQAMLGANYRF</sequence>